<dbReference type="KEGG" id="saci:Sinac_6419"/>
<evidence type="ECO:0000256" key="1">
    <source>
        <dbReference type="ARBA" id="ARBA00010641"/>
    </source>
</evidence>
<evidence type="ECO:0000256" key="4">
    <source>
        <dbReference type="ARBA" id="ARBA00023125"/>
    </source>
</evidence>
<keyword evidence="2" id="KW-0805">Transcription regulation</keyword>
<dbReference type="CDD" id="cd06171">
    <property type="entry name" value="Sigma70_r4"/>
    <property type="match status" value="1"/>
</dbReference>
<dbReference type="InterPro" id="IPR014284">
    <property type="entry name" value="RNA_pol_sigma-70_dom"/>
</dbReference>
<dbReference type="PANTHER" id="PTHR43133:SF8">
    <property type="entry name" value="RNA POLYMERASE SIGMA FACTOR HI_1459-RELATED"/>
    <property type="match status" value="1"/>
</dbReference>
<dbReference type="InterPro" id="IPR013325">
    <property type="entry name" value="RNA_pol_sigma_r2"/>
</dbReference>
<evidence type="ECO:0000313" key="10">
    <source>
        <dbReference type="Proteomes" id="UP000010798"/>
    </source>
</evidence>
<reference evidence="9 10" key="1">
    <citation type="submission" date="2012-02" db="EMBL/GenBank/DDBJ databases">
        <title>Complete sequence of chromosome of Singulisphaera acidiphila DSM 18658.</title>
        <authorList>
            <consortium name="US DOE Joint Genome Institute (JGI-PGF)"/>
            <person name="Lucas S."/>
            <person name="Copeland A."/>
            <person name="Lapidus A."/>
            <person name="Glavina del Rio T."/>
            <person name="Dalin E."/>
            <person name="Tice H."/>
            <person name="Bruce D."/>
            <person name="Goodwin L."/>
            <person name="Pitluck S."/>
            <person name="Peters L."/>
            <person name="Ovchinnikova G."/>
            <person name="Chertkov O."/>
            <person name="Kyrpides N."/>
            <person name="Mavromatis K."/>
            <person name="Ivanova N."/>
            <person name="Brettin T."/>
            <person name="Detter J.C."/>
            <person name="Han C."/>
            <person name="Larimer F."/>
            <person name="Land M."/>
            <person name="Hauser L."/>
            <person name="Markowitz V."/>
            <person name="Cheng J.-F."/>
            <person name="Hugenholtz P."/>
            <person name="Woyke T."/>
            <person name="Wu D."/>
            <person name="Tindall B."/>
            <person name="Pomrenke H."/>
            <person name="Brambilla E."/>
            <person name="Klenk H.-P."/>
            <person name="Eisen J.A."/>
        </authorList>
    </citation>
    <scope>NUCLEOTIDE SEQUENCE [LARGE SCALE GENOMIC DNA]</scope>
    <source>
        <strain evidence="10">ATCC BAA-1392 / DSM 18658 / VKM B-2454 / MOB10</strain>
    </source>
</reference>
<evidence type="ECO:0000259" key="7">
    <source>
        <dbReference type="Pfam" id="PF04542"/>
    </source>
</evidence>
<dbReference type="GO" id="GO:0016987">
    <property type="term" value="F:sigma factor activity"/>
    <property type="evidence" value="ECO:0007669"/>
    <property type="project" value="UniProtKB-KW"/>
</dbReference>
<name>L0DM90_SINAD</name>
<dbReference type="RefSeq" id="WP_015249582.1">
    <property type="nucleotide sequence ID" value="NC_019892.1"/>
</dbReference>
<proteinExistence type="inferred from homology"/>
<dbReference type="InterPro" id="IPR007627">
    <property type="entry name" value="RNA_pol_sigma70_r2"/>
</dbReference>
<dbReference type="eggNOG" id="COG1595">
    <property type="taxonomic scope" value="Bacteria"/>
</dbReference>
<dbReference type="GO" id="GO:0003677">
    <property type="term" value="F:DNA binding"/>
    <property type="evidence" value="ECO:0007669"/>
    <property type="project" value="UniProtKB-KW"/>
</dbReference>
<dbReference type="NCBIfam" id="TIGR02937">
    <property type="entry name" value="sigma70-ECF"/>
    <property type="match status" value="1"/>
</dbReference>
<dbReference type="Pfam" id="PF04542">
    <property type="entry name" value="Sigma70_r2"/>
    <property type="match status" value="1"/>
</dbReference>
<feature type="domain" description="RNA polymerase sigma factor 70 region 4 type 2" evidence="8">
    <location>
        <begin position="141"/>
        <end position="191"/>
    </location>
</feature>
<evidence type="ECO:0000256" key="5">
    <source>
        <dbReference type="ARBA" id="ARBA00023163"/>
    </source>
</evidence>
<dbReference type="Pfam" id="PF08281">
    <property type="entry name" value="Sigma70_r4_2"/>
    <property type="match status" value="1"/>
</dbReference>
<feature type="domain" description="RNA polymerase sigma-70 region 2" evidence="7">
    <location>
        <begin position="47"/>
        <end position="111"/>
    </location>
</feature>
<comment type="similarity">
    <text evidence="1">Belongs to the sigma-70 factor family. ECF subfamily.</text>
</comment>
<dbReference type="GO" id="GO:0006352">
    <property type="term" value="P:DNA-templated transcription initiation"/>
    <property type="evidence" value="ECO:0007669"/>
    <property type="project" value="InterPro"/>
</dbReference>
<accession>L0DM90</accession>
<dbReference type="OrthoDB" id="263872at2"/>
<dbReference type="PANTHER" id="PTHR43133">
    <property type="entry name" value="RNA POLYMERASE ECF-TYPE SIGMA FACTO"/>
    <property type="match status" value="1"/>
</dbReference>
<feature type="region of interest" description="Disordered" evidence="6">
    <location>
        <begin position="431"/>
        <end position="454"/>
    </location>
</feature>
<dbReference type="STRING" id="886293.Sinac_6419"/>
<sequence length="614" mass="67322">MASAHQGAVLHQLGRLFGRGTVAGLSEWQLLSRYLNDRDEVAFEAIVARHGPMVLGVCRRLLVDPNDVDDAFQATFLVLVRRANSLGERDAIGHWLYGVAHRVALRARSEAMRRRWREPSVATTPVAPETDATIFELGPLLDEELGRLPTKYRAPIVLCHLEGFTHEEAANQLQWPLGTVKGRLARARELLKARLIRRGLSLTLALSATTLARKSLAAVPETLSSTTVATAMKVAAGPITAGMVSASVAALLEGVLTTMFWTKLRTATAALLILGFLAGSVGVVAQQSNEKRPTEPVIVETLKNRDQDDQAASAPASHEAKSVERKILDPERPSQAKSQSQLANQIFQEELRGKADPTGTKLTSLIHWSKAILNDSNQTAAHRAEALSDHLGRMRTLREIVIRLEPSEAKNSLLLQAEYYQQEANQMLARAKIDSEGPLTGRRPGPKRSDEDPRSKALLEKLEEPIDMVFSNETPLEDVLKYINSALAGPKGKGIPIYVDPVGLQTAEKTMTSAITIDLQGVPLKTTLTLLLRQLGLAYKVKEGVLFISNEDDEDNPLTNLENKAERGELTPDEASELVDMLKTLNEVKKLKAEGWRLDQERLKPAPDKGGGFQ</sequence>
<dbReference type="HOGENOM" id="CLU_382126_0_0_0"/>
<gene>
    <name evidence="9" type="ordered locus">Sinac_6419</name>
</gene>
<keyword evidence="4" id="KW-0238">DNA-binding</keyword>
<dbReference type="SUPFAM" id="SSF88659">
    <property type="entry name" value="Sigma3 and sigma4 domains of RNA polymerase sigma factors"/>
    <property type="match status" value="1"/>
</dbReference>
<dbReference type="SUPFAM" id="SSF88946">
    <property type="entry name" value="Sigma2 domain of RNA polymerase sigma factors"/>
    <property type="match status" value="1"/>
</dbReference>
<protein>
    <submittedName>
        <fullName evidence="9">RNA polymerase sigma factor, sigma-70 family</fullName>
    </submittedName>
</protein>
<keyword evidence="3" id="KW-0731">Sigma factor</keyword>
<evidence type="ECO:0000259" key="8">
    <source>
        <dbReference type="Pfam" id="PF08281"/>
    </source>
</evidence>
<dbReference type="InterPro" id="IPR036388">
    <property type="entry name" value="WH-like_DNA-bd_sf"/>
</dbReference>
<evidence type="ECO:0000256" key="3">
    <source>
        <dbReference type="ARBA" id="ARBA00023082"/>
    </source>
</evidence>
<keyword evidence="5" id="KW-0804">Transcription</keyword>
<dbReference type="EMBL" id="CP003364">
    <property type="protein sequence ID" value="AGA30499.1"/>
    <property type="molecule type" value="Genomic_DNA"/>
</dbReference>
<dbReference type="Gene3D" id="1.10.1740.10">
    <property type="match status" value="1"/>
</dbReference>
<evidence type="ECO:0000256" key="6">
    <source>
        <dbReference type="SAM" id="MobiDB-lite"/>
    </source>
</evidence>
<keyword evidence="10" id="KW-1185">Reference proteome</keyword>
<feature type="compositionally biased region" description="Basic and acidic residues" evidence="6">
    <location>
        <begin position="318"/>
        <end position="334"/>
    </location>
</feature>
<evidence type="ECO:0000313" key="9">
    <source>
        <dbReference type="EMBL" id="AGA30499.1"/>
    </source>
</evidence>
<dbReference type="InterPro" id="IPR013249">
    <property type="entry name" value="RNA_pol_sigma70_r4_t2"/>
</dbReference>
<dbReference type="Proteomes" id="UP000010798">
    <property type="component" value="Chromosome"/>
</dbReference>
<dbReference type="Gene3D" id="1.10.10.10">
    <property type="entry name" value="Winged helix-like DNA-binding domain superfamily/Winged helix DNA-binding domain"/>
    <property type="match status" value="1"/>
</dbReference>
<dbReference type="AlphaFoldDB" id="L0DM90"/>
<dbReference type="InterPro" id="IPR013324">
    <property type="entry name" value="RNA_pol_sigma_r3/r4-like"/>
</dbReference>
<evidence type="ECO:0000256" key="2">
    <source>
        <dbReference type="ARBA" id="ARBA00023015"/>
    </source>
</evidence>
<feature type="region of interest" description="Disordered" evidence="6">
    <location>
        <begin position="302"/>
        <end position="340"/>
    </location>
</feature>
<organism evidence="9 10">
    <name type="scientific">Singulisphaera acidiphila (strain ATCC BAA-1392 / DSM 18658 / VKM B-2454 / MOB10)</name>
    <dbReference type="NCBI Taxonomy" id="886293"/>
    <lineage>
        <taxon>Bacteria</taxon>
        <taxon>Pseudomonadati</taxon>
        <taxon>Planctomycetota</taxon>
        <taxon>Planctomycetia</taxon>
        <taxon>Isosphaerales</taxon>
        <taxon>Isosphaeraceae</taxon>
        <taxon>Singulisphaera</taxon>
    </lineage>
</organism>
<dbReference type="InterPro" id="IPR039425">
    <property type="entry name" value="RNA_pol_sigma-70-like"/>
</dbReference>